<evidence type="ECO:0000313" key="1">
    <source>
        <dbReference type="EMBL" id="RJO75852.1"/>
    </source>
</evidence>
<accession>A0A3A4K927</accession>
<name>A0A3A4K927_9NOCA</name>
<protein>
    <recommendedName>
        <fullName evidence="3">Lipoprotein</fullName>
    </recommendedName>
</protein>
<dbReference type="RefSeq" id="WP_120040940.1">
    <property type="nucleotide sequence ID" value="NZ_QZFU01000017.1"/>
</dbReference>
<reference evidence="1 2" key="1">
    <citation type="submission" date="2018-09" db="EMBL/GenBank/DDBJ databases">
        <title>YIM PH21274 draft genome.</title>
        <authorList>
            <person name="Miao C."/>
        </authorList>
    </citation>
    <scope>NUCLEOTIDE SEQUENCE [LARGE SCALE GENOMIC DNA]</scope>
    <source>
        <strain evidence="1 2">YIM PH 21724</strain>
    </source>
</reference>
<dbReference type="AlphaFoldDB" id="A0A3A4K927"/>
<dbReference type="EMBL" id="QZFU01000017">
    <property type="protein sequence ID" value="RJO75852.1"/>
    <property type="molecule type" value="Genomic_DNA"/>
</dbReference>
<evidence type="ECO:0000313" key="2">
    <source>
        <dbReference type="Proteomes" id="UP000266677"/>
    </source>
</evidence>
<keyword evidence="2" id="KW-1185">Reference proteome</keyword>
<dbReference type="OrthoDB" id="4568828at2"/>
<organism evidence="1 2">
    <name type="scientific">Nocardia panacis</name>
    <dbReference type="NCBI Taxonomy" id="2340916"/>
    <lineage>
        <taxon>Bacteria</taxon>
        <taxon>Bacillati</taxon>
        <taxon>Actinomycetota</taxon>
        <taxon>Actinomycetes</taxon>
        <taxon>Mycobacteriales</taxon>
        <taxon>Nocardiaceae</taxon>
        <taxon>Nocardia</taxon>
    </lineage>
</organism>
<dbReference type="Proteomes" id="UP000266677">
    <property type="component" value="Unassembled WGS sequence"/>
</dbReference>
<dbReference type="PROSITE" id="PS51257">
    <property type="entry name" value="PROKAR_LIPOPROTEIN"/>
    <property type="match status" value="1"/>
</dbReference>
<proteinExistence type="predicted"/>
<comment type="caution">
    <text evidence="1">The sequence shown here is derived from an EMBL/GenBank/DDBJ whole genome shotgun (WGS) entry which is preliminary data.</text>
</comment>
<sequence length="179" mass="18331">MRGLERAGLLAAAAATAAGIMIIGACSKQVPGNAQVNRADLASYAADVTSSSVAASSSKAASIERAAVTACNAFRDAHEATVNVFNDYIDASNTNAPDQNSKADAAVAALRDTAGKVGKQLTKDVPPDVSGALQTYRDDISALADTLAHRADTDTLNGAIDKFNGTKDRTLAACRPHGR</sequence>
<evidence type="ECO:0008006" key="3">
    <source>
        <dbReference type="Google" id="ProtNLM"/>
    </source>
</evidence>
<gene>
    <name evidence="1" type="ORF">D5S18_13855</name>
</gene>